<accession>A0A512DIP1</accession>
<evidence type="ECO:0000313" key="3">
    <source>
        <dbReference type="Proteomes" id="UP000321523"/>
    </source>
</evidence>
<dbReference type="AlphaFoldDB" id="A0A512DIP1"/>
<protein>
    <submittedName>
        <fullName evidence="2">Uncharacterized protein</fullName>
    </submittedName>
</protein>
<dbReference type="RefSeq" id="WP_044425736.1">
    <property type="nucleotide sequence ID" value="NZ_BJYZ01000001.1"/>
</dbReference>
<keyword evidence="1" id="KW-0812">Transmembrane</keyword>
<dbReference type="Proteomes" id="UP000321523">
    <property type="component" value="Unassembled WGS sequence"/>
</dbReference>
<evidence type="ECO:0000313" key="2">
    <source>
        <dbReference type="EMBL" id="GEO36070.1"/>
    </source>
</evidence>
<gene>
    <name evidence="2" type="ORF">SAE02_02180</name>
</gene>
<keyword evidence="1" id="KW-1133">Transmembrane helix</keyword>
<dbReference type="EMBL" id="BJYZ01000001">
    <property type="protein sequence ID" value="GEO36070.1"/>
    <property type="molecule type" value="Genomic_DNA"/>
</dbReference>
<name>A0A512DIP1_9PROT</name>
<organism evidence="2 3">
    <name type="scientific">Skermanella aerolata</name>
    <dbReference type="NCBI Taxonomy" id="393310"/>
    <lineage>
        <taxon>Bacteria</taxon>
        <taxon>Pseudomonadati</taxon>
        <taxon>Pseudomonadota</taxon>
        <taxon>Alphaproteobacteria</taxon>
        <taxon>Rhodospirillales</taxon>
        <taxon>Azospirillaceae</taxon>
        <taxon>Skermanella</taxon>
    </lineage>
</organism>
<proteinExistence type="predicted"/>
<sequence>MKYDEQKSTESESGGHLGAVAGLIIGIILGSLMLNAPASGQDTQPAAQDETIGSYMAIAHG</sequence>
<comment type="caution">
    <text evidence="2">The sequence shown here is derived from an EMBL/GenBank/DDBJ whole genome shotgun (WGS) entry which is preliminary data.</text>
</comment>
<feature type="transmembrane region" description="Helical" evidence="1">
    <location>
        <begin position="15"/>
        <end position="34"/>
    </location>
</feature>
<evidence type="ECO:0000256" key="1">
    <source>
        <dbReference type="SAM" id="Phobius"/>
    </source>
</evidence>
<keyword evidence="1" id="KW-0472">Membrane</keyword>
<keyword evidence="3" id="KW-1185">Reference proteome</keyword>
<reference evidence="2 3" key="1">
    <citation type="submission" date="2019-07" db="EMBL/GenBank/DDBJ databases">
        <title>Whole genome shotgun sequence of Skermanella aerolata NBRC 106429.</title>
        <authorList>
            <person name="Hosoyama A."/>
            <person name="Uohara A."/>
            <person name="Ohji S."/>
            <person name="Ichikawa N."/>
        </authorList>
    </citation>
    <scope>NUCLEOTIDE SEQUENCE [LARGE SCALE GENOMIC DNA]</scope>
    <source>
        <strain evidence="2 3">NBRC 106429</strain>
    </source>
</reference>